<name>A0A0R0D6F3_9GAMM</name>
<proteinExistence type="predicted"/>
<feature type="transmembrane region" description="Helical" evidence="1">
    <location>
        <begin position="317"/>
        <end position="341"/>
    </location>
</feature>
<evidence type="ECO:0000313" key="2">
    <source>
        <dbReference type="EMBL" id="KRG77897.1"/>
    </source>
</evidence>
<sequence length="383" mass="41857">MLPRQGQRGTAPAATASVTHSHAAACQNCHTALQGEYCHQCGQAAHNPLKSFAHAVEDVFESFWHLDGRIFRSLRELWIPGRVAANYLAGQRVRYLPPLRLFVILSLFAFLMARLSVSTDDSVVRVVPTNDPFASLTSPAEVVQQRDSLLAGLPVADNADLTTHTATLAARQAISEAATARIDVLQGRPPTVSERALDLRLGSDQQRPWHPVDNPVKLSALPGWANAAINQRLERLQANLKPDQAHWKYLLGKFIAALPAALIVMMPLLALVLRLLYWRRPMGYLEHLVVALYSHAWLLSVLFVVSALNALAALSGVAVLGTVSSLLATALWLSVPVYLWCMQRRVYGGNWLLHSLRFATTAATYGVLVVLAALYAMAASLTS</sequence>
<dbReference type="PATRIC" id="fig|336566.3.peg.647"/>
<protein>
    <recommendedName>
        <fullName evidence="4">DUF3667 domain-containing protein</fullName>
    </recommendedName>
</protein>
<keyword evidence="1" id="KW-1133">Transmembrane helix</keyword>
<dbReference type="AlphaFoldDB" id="A0A0R0D6F3"/>
<feature type="transmembrane region" description="Helical" evidence="1">
    <location>
        <begin position="362"/>
        <end position="381"/>
    </location>
</feature>
<keyword evidence="1" id="KW-0472">Membrane</keyword>
<dbReference type="Proteomes" id="UP000050956">
    <property type="component" value="Unassembled WGS sequence"/>
</dbReference>
<feature type="transmembrane region" description="Helical" evidence="1">
    <location>
        <begin position="254"/>
        <end position="276"/>
    </location>
</feature>
<keyword evidence="3" id="KW-1185">Reference proteome</keyword>
<evidence type="ECO:0000313" key="3">
    <source>
        <dbReference type="Proteomes" id="UP000050956"/>
    </source>
</evidence>
<accession>A0A0R0D6F3</accession>
<dbReference type="EMBL" id="LDJM01000015">
    <property type="protein sequence ID" value="KRG77897.1"/>
    <property type="molecule type" value="Genomic_DNA"/>
</dbReference>
<comment type="caution">
    <text evidence="2">The sequence shown here is derived from an EMBL/GenBank/DDBJ whole genome shotgun (WGS) entry which is preliminary data.</text>
</comment>
<dbReference type="OrthoDB" id="9111327at2"/>
<evidence type="ECO:0000256" key="1">
    <source>
        <dbReference type="SAM" id="Phobius"/>
    </source>
</evidence>
<reference evidence="2 3" key="1">
    <citation type="submission" date="2015-05" db="EMBL/GenBank/DDBJ databases">
        <title>Genome sequencing and analysis of members of genus Stenotrophomonas.</title>
        <authorList>
            <person name="Patil P.P."/>
            <person name="Midha S."/>
            <person name="Patil P.B."/>
        </authorList>
    </citation>
    <scope>NUCLEOTIDE SEQUENCE [LARGE SCALE GENOMIC DNA]</scope>
    <source>
        <strain evidence="2 3">DSM 24757</strain>
    </source>
</reference>
<feature type="transmembrane region" description="Helical" evidence="1">
    <location>
        <begin position="288"/>
        <end position="311"/>
    </location>
</feature>
<dbReference type="STRING" id="336566.ABB30_06495"/>
<dbReference type="Pfam" id="PF12412">
    <property type="entry name" value="DUF3667"/>
    <property type="match status" value="1"/>
</dbReference>
<gene>
    <name evidence="2" type="ORF">ABB30_06495</name>
</gene>
<organism evidence="2 3">
    <name type="scientific">Stenotrophomonas ginsengisoli</name>
    <dbReference type="NCBI Taxonomy" id="336566"/>
    <lineage>
        <taxon>Bacteria</taxon>
        <taxon>Pseudomonadati</taxon>
        <taxon>Pseudomonadota</taxon>
        <taxon>Gammaproteobacteria</taxon>
        <taxon>Lysobacterales</taxon>
        <taxon>Lysobacteraceae</taxon>
        <taxon>Stenotrophomonas</taxon>
    </lineage>
</organism>
<dbReference type="InterPro" id="IPR022134">
    <property type="entry name" value="DUF3667"/>
</dbReference>
<evidence type="ECO:0008006" key="4">
    <source>
        <dbReference type="Google" id="ProtNLM"/>
    </source>
</evidence>
<keyword evidence="1" id="KW-0812">Transmembrane</keyword>